<proteinExistence type="predicted"/>
<evidence type="ECO:0000313" key="1">
    <source>
        <dbReference type="EMBL" id="RCS48332.1"/>
    </source>
</evidence>
<protein>
    <submittedName>
        <fullName evidence="1">Uncharacterized protein</fullName>
    </submittedName>
</protein>
<sequence length="123" mass="13486">MNQEGLASYTLRRAAGGHGNFARVLVGFPQNAPDHINLSGDGEPVTQEWLDAAYDGVQYAKETLNRADKVLPFCIEGSLADTRIDTIFCAAAIATSRLFGENGWTEFFDGEKWIITNLDEKSS</sequence>
<name>A0A368KU23_9BACT</name>
<comment type="caution">
    <text evidence="1">The sequence shown here is derived from an EMBL/GenBank/DDBJ whole genome shotgun (WGS) entry which is preliminary data.</text>
</comment>
<accession>A0A368KU23</accession>
<dbReference type="AlphaFoldDB" id="A0A368KU23"/>
<dbReference type="Proteomes" id="UP000253562">
    <property type="component" value="Unassembled WGS sequence"/>
</dbReference>
<dbReference type="EMBL" id="QPEX01000025">
    <property type="protein sequence ID" value="RCS48332.1"/>
    <property type="molecule type" value="Genomic_DNA"/>
</dbReference>
<organism evidence="1 2">
    <name type="scientific">Bremerella cremea</name>
    <dbReference type="NCBI Taxonomy" id="1031537"/>
    <lineage>
        <taxon>Bacteria</taxon>
        <taxon>Pseudomonadati</taxon>
        <taxon>Planctomycetota</taxon>
        <taxon>Planctomycetia</taxon>
        <taxon>Pirellulales</taxon>
        <taxon>Pirellulaceae</taxon>
        <taxon>Bremerella</taxon>
    </lineage>
</organism>
<dbReference type="RefSeq" id="WP_114369261.1">
    <property type="nucleotide sequence ID" value="NZ_QPEX01000025.1"/>
</dbReference>
<reference evidence="1 2" key="1">
    <citation type="submission" date="2018-07" db="EMBL/GenBank/DDBJ databases">
        <title>Comparative genomes isolates from brazilian mangrove.</title>
        <authorList>
            <person name="De Araujo J.E."/>
            <person name="Taketani R.G."/>
            <person name="Silva M.C.P."/>
            <person name="Lourenco M.V."/>
            <person name="Oliveira V.M."/>
            <person name="Andreote F.D."/>
        </authorList>
    </citation>
    <scope>NUCLEOTIDE SEQUENCE [LARGE SCALE GENOMIC DNA]</scope>
    <source>
        <strain evidence="1 2">HEX PRIS-MGV</strain>
    </source>
</reference>
<dbReference type="OrthoDB" id="296623at2"/>
<gene>
    <name evidence="1" type="ORF">DTL42_13495</name>
</gene>
<evidence type="ECO:0000313" key="2">
    <source>
        <dbReference type="Proteomes" id="UP000253562"/>
    </source>
</evidence>